<protein>
    <submittedName>
        <fullName evidence="1">Uncharacterized protein</fullName>
    </submittedName>
</protein>
<accession>A0A251VJW4</accession>
<gene>
    <name evidence="1" type="ORF">HannXRQ_Chr02g0052051</name>
</gene>
<reference evidence="2" key="1">
    <citation type="journal article" date="2017" name="Nature">
        <title>The sunflower genome provides insights into oil metabolism, flowering and Asterid evolution.</title>
        <authorList>
            <person name="Badouin H."/>
            <person name="Gouzy J."/>
            <person name="Grassa C.J."/>
            <person name="Murat F."/>
            <person name="Staton S.E."/>
            <person name="Cottret L."/>
            <person name="Lelandais-Briere C."/>
            <person name="Owens G.L."/>
            <person name="Carrere S."/>
            <person name="Mayjonade B."/>
            <person name="Legrand L."/>
            <person name="Gill N."/>
            <person name="Kane N.C."/>
            <person name="Bowers J.E."/>
            <person name="Hubner S."/>
            <person name="Bellec A."/>
            <person name="Berard A."/>
            <person name="Berges H."/>
            <person name="Blanchet N."/>
            <person name="Boniface M.C."/>
            <person name="Brunel D."/>
            <person name="Catrice O."/>
            <person name="Chaidir N."/>
            <person name="Claudel C."/>
            <person name="Donnadieu C."/>
            <person name="Faraut T."/>
            <person name="Fievet G."/>
            <person name="Helmstetter N."/>
            <person name="King M."/>
            <person name="Knapp S.J."/>
            <person name="Lai Z."/>
            <person name="Le Paslier M.C."/>
            <person name="Lippi Y."/>
            <person name="Lorenzon L."/>
            <person name="Mandel J.R."/>
            <person name="Marage G."/>
            <person name="Marchand G."/>
            <person name="Marquand E."/>
            <person name="Bret-Mestries E."/>
            <person name="Morien E."/>
            <person name="Nambeesan S."/>
            <person name="Nguyen T."/>
            <person name="Pegot-Espagnet P."/>
            <person name="Pouilly N."/>
            <person name="Raftis F."/>
            <person name="Sallet E."/>
            <person name="Schiex T."/>
            <person name="Thomas J."/>
            <person name="Vandecasteele C."/>
            <person name="Vares D."/>
            <person name="Vear F."/>
            <person name="Vautrin S."/>
            <person name="Crespi M."/>
            <person name="Mangin B."/>
            <person name="Burke J.M."/>
            <person name="Salse J."/>
            <person name="Munos S."/>
            <person name="Vincourt P."/>
            <person name="Rieseberg L.H."/>
            <person name="Langlade N.B."/>
        </authorList>
    </citation>
    <scope>NUCLEOTIDE SEQUENCE [LARGE SCALE GENOMIC DNA]</scope>
    <source>
        <strain evidence="2">cv. SF193</strain>
    </source>
</reference>
<dbReference type="EMBL" id="CM007891">
    <property type="protein sequence ID" value="OTG35001.1"/>
    <property type="molecule type" value="Genomic_DNA"/>
</dbReference>
<proteinExistence type="predicted"/>
<sequence length="54" mass="6151">MEWGIMSPCGDFSRIPSPVPLIFEDPSVYSIQGSLYPRILGLIQLLDLQFCFFL</sequence>
<evidence type="ECO:0000313" key="2">
    <source>
        <dbReference type="Proteomes" id="UP000215914"/>
    </source>
</evidence>
<dbReference type="AlphaFoldDB" id="A0A251VJW4"/>
<organism evidence="1 2">
    <name type="scientific">Helianthus annuus</name>
    <name type="common">Common sunflower</name>
    <dbReference type="NCBI Taxonomy" id="4232"/>
    <lineage>
        <taxon>Eukaryota</taxon>
        <taxon>Viridiplantae</taxon>
        <taxon>Streptophyta</taxon>
        <taxon>Embryophyta</taxon>
        <taxon>Tracheophyta</taxon>
        <taxon>Spermatophyta</taxon>
        <taxon>Magnoliopsida</taxon>
        <taxon>eudicotyledons</taxon>
        <taxon>Gunneridae</taxon>
        <taxon>Pentapetalae</taxon>
        <taxon>asterids</taxon>
        <taxon>campanulids</taxon>
        <taxon>Asterales</taxon>
        <taxon>Asteraceae</taxon>
        <taxon>Asteroideae</taxon>
        <taxon>Heliantheae alliance</taxon>
        <taxon>Heliantheae</taxon>
        <taxon>Helianthus</taxon>
    </lineage>
</organism>
<dbReference type="InParanoid" id="A0A251VJW4"/>
<dbReference type="Proteomes" id="UP000215914">
    <property type="component" value="Chromosome 2"/>
</dbReference>
<keyword evidence="2" id="KW-1185">Reference proteome</keyword>
<name>A0A251VJW4_HELAN</name>
<evidence type="ECO:0000313" key="1">
    <source>
        <dbReference type="EMBL" id="OTG35001.1"/>
    </source>
</evidence>